<dbReference type="PANTHER" id="PTHR21646:SF39">
    <property type="entry name" value="UBIQUITIN CARBOXYL-TERMINAL HYDROLASE 16"/>
    <property type="match status" value="1"/>
</dbReference>
<proteinExistence type="predicted"/>
<dbReference type="InterPro" id="IPR038765">
    <property type="entry name" value="Papain-like_cys_pep_sf"/>
</dbReference>
<feature type="compositionally biased region" description="Basic residues" evidence="1">
    <location>
        <begin position="230"/>
        <end position="250"/>
    </location>
</feature>
<dbReference type="GO" id="GO:0016579">
    <property type="term" value="P:protein deubiquitination"/>
    <property type="evidence" value="ECO:0007669"/>
    <property type="project" value="InterPro"/>
</dbReference>
<evidence type="ECO:0000256" key="1">
    <source>
        <dbReference type="SAM" id="MobiDB-lite"/>
    </source>
</evidence>
<feature type="compositionally biased region" description="Basic residues" evidence="1">
    <location>
        <begin position="1"/>
        <end position="18"/>
    </location>
</feature>
<feature type="region of interest" description="Disordered" evidence="1">
    <location>
        <begin position="1"/>
        <end position="37"/>
    </location>
</feature>
<accession>A0A7S3EE18</accession>
<feature type="compositionally biased region" description="Basic and acidic residues" evidence="1">
    <location>
        <begin position="378"/>
        <end position="400"/>
    </location>
</feature>
<dbReference type="EMBL" id="HBHW01021253">
    <property type="protein sequence ID" value="CAE0048420.1"/>
    <property type="molecule type" value="Transcribed_RNA"/>
</dbReference>
<reference evidence="3" key="1">
    <citation type="submission" date="2021-01" db="EMBL/GenBank/DDBJ databases">
        <authorList>
            <person name="Corre E."/>
            <person name="Pelletier E."/>
            <person name="Niang G."/>
            <person name="Scheremetjew M."/>
            <person name="Finn R."/>
            <person name="Kale V."/>
            <person name="Holt S."/>
            <person name="Cochrane G."/>
            <person name="Meng A."/>
            <person name="Brown T."/>
            <person name="Cohen L."/>
        </authorList>
    </citation>
    <scope>NUCLEOTIDE SEQUENCE</scope>
    <source>
        <strain evidence="3">CCMP 769</strain>
    </source>
</reference>
<feature type="region of interest" description="Disordered" evidence="1">
    <location>
        <begin position="378"/>
        <end position="436"/>
    </location>
</feature>
<dbReference type="InterPro" id="IPR028889">
    <property type="entry name" value="USP"/>
</dbReference>
<dbReference type="PANTHER" id="PTHR21646">
    <property type="entry name" value="UBIQUITIN CARBOXYL-TERMINAL HYDROLASE"/>
    <property type="match status" value="1"/>
</dbReference>
<dbReference type="Gene3D" id="3.90.70.10">
    <property type="entry name" value="Cysteine proteinases"/>
    <property type="match status" value="2"/>
</dbReference>
<evidence type="ECO:0000313" key="3">
    <source>
        <dbReference type="EMBL" id="CAE0048420.1"/>
    </source>
</evidence>
<feature type="compositionally biased region" description="Polar residues" evidence="1">
    <location>
        <begin position="401"/>
        <end position="415"/>
    </location>
</feature>
<gene>
    <name evidence="3" type="ORF">RMAR00112_LOCUS16409</name>
</gene>
<dbReference type="InterPro" id="IPR001394">
    <property type="entry name" value="Peptidase_C19_UCH"/>
</dbReference>
<dbReference type="PROSITE" id="PS00973">
    <property type="entry name" value="USP_2"/>
    <property type="match status" value="1"/>
</dbReference>
<feature type="compositionally biased region" description="Basic and acidic residues" evidence="1">
    <location>
        <begin position="416"/>
        <end position="436"/>
    </location>
</feature>
<sequence>MSRKGRKGKQPKASKKERKASEGKGKPVRSGNLPCESKDVVGGVPRSLVNHGNTCFFNSVLQSLMSLRSFREAFTENSQLPEGTLTQSFLDFVRALKSDKKCHAAVSPGKLLKEVGDLNPRFKERTQEDSHELFRTLLNGLIGEERAGSDESSSTGDSNGSTVSYIEGLFRGTLCSTVLCTECGSKSAVREPFLDLSVALSSAKGVGSTKAPVSPPPQPKNQETEVCTSKHQKKKKKKKKDKVKHRKGRKYASLDSASDHDILPSSVAEAAEEDPFRAEASDADVVSLFNIFEPEEGEAKEEEPEDTLLPTLFEEQDDTESLYGDLEELSLEVDSKDRILSDKNLAALQECLARFLDSEIMDGDNKLMCETCTKQEKKEFRKSVPRETGSRASSESEKTPETFSDCSDTTVGSSKSLKDKAESTDSEDTGDREKMLNAETTAKPVYTKATKTFSLESIPDNLVIQLNRFYHHNLFGAMKKVDGFCEFPIVLDMSPFVNKGGDQEYRLAAVICHSGTMRSGHYIAYVRRESAEGELWFYCSDSNIKLVKEREVLESRPYMFFYELLTYS</sequence>
<protein>
    <recommendedName>
        <fullName evidence="2">USP domain-containing protein</fullName>
    </recommendedName>
</protein>
<feature type="region of interest" description="Disordered" evidence="1">
    <location>
        <begin position="206"/>
        <end position="255"/>
    </location>
</feature>
<evidence type="ECO:0000259" key="2">
    <source>
        <dbReference type="PROSITE" id="PS50235"/>
    </source>
</evidence>
<dbReference type="Pfam" id="PF00443">
    <property type="entry name" value="UCH"/>
    <property type="match status" value="1"/>
</dbReference>
<dbReference type="InterPro" id="IPR018200">
    <property type="entry name" value="USP_CS"/>
</dbReference>
<dbReference type="GO" id="GO:0004843">
    <property type="term" value="F:cysteine-type deubiquitinase activity"/>
    <property type="evidence" value="ECO:0007669"/>
    <property type="project" value="InterPro"/>
</dbReference>
<dbReference type="SUPFAM" id="SSF54001">
    <property type="entry name" value="Cysteine proteinases"/>
    <property type="match status" value="1"/>
</dbReference>
<feature type="domain" description="USP" evidence="2">
    <location>
        <begin position="46"/>
        <end position="565"/>
    </location>
</feature>
<organism evidence="3">
    <name type="scientific">Rhodosorus marinus</name>
    <dbReference type="NCBI Taxonomy" id="101924"/>
    <lineage>
        <taxon>Eukaryota</taxon>
        <taxon>Rhodophyta</taxon>
        <taxon>Stylonematophyceae</taxon>
        <taxon>Stylonematales</taxon>
        <taxon>Stylonemataceae</taxon>
        <taxon>Rhodosorus</taxon>
    </lineage>
</organism>
<dbReference type="PROSITE" id="PS50235">
    <property type="entry name" value="USP_3"/>
    <property type="match status" value="1"/>
</dbReference>
<dbReference type="AlphaFoldDB" id="A0A7S3EE18"/>
<dbReference type="InterPro" id="IPR050185">
    <property type="entry name" value="Ub_carboxyl-term_hydrolase"/>
</dbReference>
<name>A0A7S3EE18_9RHOD</name>
<feature type="compositionally biased region" description="Polar residues" evidence="1">
    <location>
        <begin position="220"/>
        <end position="229"/>
    </location>
</feature>